<feature type="transmembrane region" description="Helical" evidence="7">
    <location>
        <begin position="114"/>
        <end position="131"/>
    </location>
</feature>
<keyword evidence="9" id="KW-1185">Reference proteome</keyword>
<keyword evidence="3 7" id="KW-0812">Transmembrane</keyword>
<proteinExistence type="predicted"/>
<dbReference type="PANTHER" id="PTHR30482:SF17">
    <property type="entry name" value="ABC TRANSPORTER ATP-BINDING PROTEIN"/>
    <property type="match status" value="1"/>
</dbReference>
<evidence type="ECO:0000256" key="5">
    <source>
        <dbReference type="ARBA" id="ARBA00023136"/>
    </source>
</evidence>
<feature type="transmembrane region" description="Helical" evidence="7">
    <location>
        <begin position="221"/>
        <end position="239"/>
    </location>
</feature>
<evidence type="ECO:0000256" key="7">
    <source>
        <dbReference type="SAM" id="Phobius"/>
    </source>
</evidence>
<evidence type="ECO:0000256" key="4">
    <source>
        <dbReference type="ARBA" id="ARBA00022989"/>
    </source>
</evidence>
<feature type="transmembrane region" description="Helical" evidence="7">
    <location>
        <begin position="85"/>
        <end position="107"/>
    </location>
</feature>
<keyword evidence="5 7" id="KW-0472">Membrane</keyword>
<dbReference type="OrthoDB" id="9034298at2"/>
<dbReference type="RefSeq" id="WP_109795800.1">
    <property type="nucleotide sequence ID" value="NZ_PHIG01000044.1"/>
</dbReference>
<evidence type="ECO:0000313" key="8">
    <source>
        <dbReference type="EMBL" id="PJK28386.1"/>
    </source>
</evidence>
<feature type="transmembrane region" description="Helical" evidence="7">
    <location>
        <begin position="30"/>
        <end position="51"/>
    </location>
</feature>
<comment type="caution">
    <text evidence="8">The sequence shown here is derived from an EMBL/GenBank/DDBJ whole genome shotgun (WGS) entry which is preliminary data.</text>
</comment>
<dbReference type="PANTHER" id="PTHR30482">
    <property type="entry name" value="HIGH-AFFINITY BRANCHED-CHAIN AMINO ACID TRANSPORT SYSTEM PERMEASE"/>
    <property type="match status" value="1"/>
</dbReference>
<evidence type="ECO:0000256" key="3">
    <source>
        <dbReference type="ARBA" id="ARBA00022692"/>
    </source>
</evidence>
<feature type="transmembrane region" description="Helical" evidence="7">
    <location>
        <begin position="172"/>
        <end position="191"/>
    </location>
</feature>
<name>A0A2M9FY45_9PROT</name>
<sequence length="356" mass="38454">MSRARENRWLTITGIVAVIFLLGAPQVLELFTIINLTTALALALLALSLGLIWGFGGILCFGQTTFFGVGAYAYVVAAINFGGTSWAVVVAILAAAAFAAVLGYFVFYGRVSDVYLAVITLTVTLIFYNLMRRTSGPEYKIGDALLGGFNGINAPPLNVPGYADWFLFPEDVFYVAMATLIVAYFGCVWLTRTHFGRVAVAIRENELRAELIGYDIRLNKLGLFTIGGGLAGAAGVLFANGVGRVTPDVFNLYNAALTIIWVIVGGRGTLIGPILGALALFYLTSGLGQQSTINNNLILGVILVVFVLLVPRGIVPSVIELWDARTGRRREFSRRGRRRPRSRKRSGASTEVHHEG</sequence>
<evidence type="ECO:0000313" key="9">
    <source>
        <dbReference type="Proteomes" id="UP000229498"/>
    </source>
</evidence>
<feature type="compositionally biased region" description="Basic residues" evidence="6">
    <location>
        <begin position="335"/>
        <end position="346"/>
    </location>
</feature>
<feature type="transmembrane region" description="Helical" evidence="7">
    <location>
        <begin position="58"/>
        <end position="79"/>
    </location>
</feature>
<feature type="region of interest" description="Disordered" evidence="6">
    <location>
        <begin position="332"/>
        <end position="356"/>
    </location>
</feature>
<dbReference type="InterPro" id="IPR043428">
    <property type="entry name" value="LivM-like"/>
</dbReference>
<keyword evidence="2" id="KW-1003">Cell membrane</keyword>
<dbReference type="EMBL" id="PHIG01000044">
    <property type="protein sequence ID" value="PJK28386.1"/>
    <property type="molecule type" value="Genomic_DNA"/>
</dbReference>
<dbReference type="Proteomes" id="UP000229498">
    <property type="component" value="Unassembled WGS sequence"/>
</dbReference>
<reference evidence="8 9" key="1">
    <citation type="submission" date="2017-11" db="EMBL/GenBank/DDBJ databases">
        <title>Draft genome sequence of Rhizobiales bacterium SY3-13.</title>
        <authorList>
            <person name="Sun C."/>
        </authorList>
    </citation>
    <scope>NUCLEOTIDE SEQUENCE [LARGE SCALE GENOMIC DNA]</scope>
    <source>
        <strain evidence="8 9">SY3-13</strain>
    </source>
</reference>
<keyword evidence="4 7" id="KW-1133">Transmembrane helix</keyword>
<dbReference type="InterPro" id="IPR001851">
    <property type="entry name" value="ABC_transp_permease"/>
</dbReference>
<comment type="subcellular location">
    <subcellularLocation>
        <location evidence="1">Cell membrane</location>
        <topology evidence="1">Multi-pass membrane protein</topology>
    </subcellularLocation>
</comment>
<dbReference type="Pfam" id="PF02653">
    <property type="entry name" value="BPD_transp_2"/>
    <property type="match status" value="1"/>
</dbReference>
<dbReference type="AlphaFoldDB" id="A0A2M9FY45"/>
<feature type="transmembrane region" description="Helical" evidence="7">
    <location>
        <begin position="7"/>
        <end position="24"/>
    </location>
</feature>
<feature type="transmembrane region" description="Helical" evidence="7">
    <location>
        <begin position="296"/>
        <end position="315"/>
    </location>
</feature>
<gene>
    <name evidence="8" type="ORF">CVT23_16910</name>
</gene>
<evidence type="ECO:0000256" key="2">
    <source>
        <dbReference type="ARBA" id="ARBA00022475"/>
    </source>
</evidence>
<feature type="transmembrane region" description="Helical" evidence="7">
    <location>
        <begin position="259"/>
        <end position="284"/>
    </location>
</feature>
<evidence type="ECO:0000256" key="6">
    <source>
        <dbReference type="SAM" id="MobiDB-lite"/>
    </source>
</evidence>
<dbReference type="GO" id="GO:0015658">
    <property type="term" value="F:branched-chain amino acid transmembrane transporter activity"/>
    <property type="evidence" value="ECO:0007669"/>
    <property type="project" value="InterPro"/>
</dbReference>
<protein>
    <submittedName>
        <fullName evidence="8">Branched-chain amino acid ABC transporter permease</fullName>
    </submittedName>
</protein>
<organism evidence="8 9">
    <name type="scientific">Minwuia thermotolerans</name>
    <dbReference type="NCBI Taxonomy" id="2056226"/>
    <lineage>
        <taxon>Bacteria</taxon>
        <taxon>Pseudomonadati</taxon>
        <taxon>Pseudomonadota</taxon>
        <taxon>Alphaproteobacteria</taxon>
        <taxon>Minwuiales</taxon>
        <taxon>Minwuiaceae</taxon>
        <taxon>Minwuia</taxon>
    </lineage>
</organism>
<accession>A0A2M9FY45</accession>
<dbReference type="CDD" id="cd06581">
    <property type="entry name" value="TM_PBP1_LivM_like"/>
    <property type="match status" value="1"/>
</dbReference>
<dbReference type="GO" id="GO:0005886">
    <property type="term" value="C:plasma membrane"/>
    <property type="evidence" value="ECO:0007669"/>
    <property type="project" value="UniProtKB-SubCell"/>
</dbReference>
<evidence type="ECO:0000256" key="1">
    <source>
        <dbReference type="ARBA" id="ARBA00004651"/>
    </source>
</evidence>